<dbReference type="AlphaFoldDB" id="A0A8J3HXA8"/>
<keyword evidence="4" id="KW-0687">Ribonucleoprotein</keyword>
<dbReference type="InterPro" id="IPR001790">
    <property type="entry name" value="Ribosomal_uL10"/>
</dbReference>
<dbReference type="InterPro" id="IPR047865">
    <property type="entry name" value="Ribosomal_uL10_bac_type"/>
</dbReference>
<keyword evidence="8" id="KW-1185">Reference proteome</keyword>
<dbReference type="GO" id="GO:1990904">
    <property type="term" value="C:ribonucleoprotein complex"/>
    <property type="evidence" value="ECO:0007669"/>
    <property type="project" value="UniProtKB-KW"/>
</dbReference>
<accession>A0A8J3HXA8</accession>
<evidence type="ECO:0000256" key="3">
    <source>
        <dbReference type="ARBA" id="ARBA00022980"/>
    </source>
</evidence>
<dbReference type="Gene3D" id="3.30.70.1730">
    <property type="match status" value="1"/>
</dbReference>
<organism evidence="7 8">
    <name type="scientific">Candidatus Mesenet longicola</name>
    <dbReference type="NCBI Taxonomy" id="1892558"/>
    <lineage>
        <taxon>Bacteria</taxon>
        <taxon>Pseudomonadati</taxon>
        <taxon>Pseudomonadota</taxon>
        <taxon>Alphaproteobacteria</taxon>
        <taxon>Rickettsiales</taxon>
        <taxon>Anaplasmataceae</taxon>
        <taxon>Candidatus Mesenet</taxon>
    </lineage>
</organism>
<dbReference type="Proteomes" id="UP000637906">
    <property type="component" value="Unassembled WGS sequence"/>
</dbReference>
<evidence type="ECO:0000256" key="5">
    <source>
        <dbReference type="ARBA" id="ARBA00035202"/>
    </source>
</evidence>
<sequence length="167" mass="18784">MKRSCKKKHLNNLINIISQNSFVILVNFNCLVADYSVNLRNEIKSTDGDFLVVKNSLARIAITKIGKFNFLLDKFIGPVAIIYSSDMIATVKVLVDFINNDHGRVSIICATNSDRLLTKDDVVALAKLPSLDEVRAKIMRLIFMIPNRLAHLLNLPASRVFRVLNSK</sequence>
<dbReference type="EMBL" id="BNGU01000007">
    <property type="protein sequence ID" value="GHM59281.1"/>
    <property type="molecule type" value="Genomic_DNA"/>
</dbReference>
<reference evidence="7 8" key="1">
    <citation type="journal article" date="2021" name="Microb. Ecol.">
        <title>Candidatus Mesenet longicola: Novel Endosymbionts of Brontispa longissima that Induce Cytoplasmic Incompatibility.</title>
        <authorList>
            <person name="Takano S."/>
            <person name="Gotoh Y."/>
            <person name="Hayashi T."/>
        </authorList>
    </citation>
    <scope>NUCLEOTIDE SEQUENCE [LARGE SCALE GENOMIC DNA]</scope>
    <source>
        <strain evidence="7">L5</strain>
    </source>
</reference>
<evidence type="ECO:0000256" key="2">
    <source>
        <dbReference type="ARBA" id="ARBA00008889"/>
    </source>
</evidence>
<dbReference type="NCBIfam" id="NF000955">
    <property type="entry name" value="PRK00099.1-1"/>
    <property type="match status" value="1"/>
</dbReference>
<protein>
    <recommendedName>
        <fullName evidence="5">Large ribosomal subunit protein uL10</fullName>
    </recommendedName>
    <alternativeName>
        <fullName evidence="6">50S ribosomal protein L10</fullName>
    </alternativeName>
</protein>
<keyword evidence="3 7" id="KW-0689">Ribosomal protein</keyword>
<comment type="similarity">
    <text evidence="2">Belongs to the universal ribosomal protein uL10 family.</text>
</comment>
<dbReference type="InterPro" id="IPR043141">
    <property type="entry name" value="Ribosomal_uL10-like_sf"/>
</dbReference>
<comment type="function">
    <text evidence="1">Forms part of the ribosomal stalk, playing a central role in the interaction of the ribosome with GTP-bound translation factors.</text>
</comment>
<dbReference type="CDD" id="cd05797">
    <property type="entry name" value="Ribosomal_L10"/>
    <property type="match status" value="1"/>
</dbReference>
<dbReference type="GO" id="GO:0005840">
    <property type="term" value="C:ribosome"/>
    <property type="evidence" value="ECO:0007669"/>
    <property type="project" value="UniProtKB-KW"/>
</dbReference>
<evidence type="ECO:0000256" key="4">
    <source>
        <dbReference type="ARBA" id="ARBA00023274"/>
    </source>
</evidence>
<evidence type="ECO:0000256" key="1">
    <source>
        <dbReference type="ARBA" id="ARBA00002633"/>
    </source>
</evidence>
<dbReference type="PANTHER" id="PTHR11560">
    <property type="entry name" value="39S RIBOSOMAL PROTEIN L10, MITOCHONDRIAL"/>
    <property type="match status" value="1"/>
</dbReference>
<dbReference type="SUPFAM" id="SSF160369">
    <property type="entry name" value="Ribosomal protein L10-like"/>
    <property type="match status" value="1"/>
</dbReference>
<dbReference type="Pfam" id="PF00466">
    <property type="entry name" value="Ribosomal_L10"/>
    <property type="match status" value="1"/>
</dbReference>
<evidence type="ECO:0000313" key="7">
    <source>
        <dbReference type="EMBL" id="GHM59281.1"/>
    </source>
</evidence>
<comment type="caution">
    <text evidence="7">The sequence shown here is derived from an EMBL/GenBank/DDBJ whole genome shotgun (WGS) entry which is preliminary data.</text>
</comment>
<evidence type="ECO:0000256" key="6">
    <source>
        <dbReference type="ARBA" id="ARBA00035502"/>
    </source>
</evidence>
<proteinExistence type="inferred from homology"/>
<evidence type="ECO:0000313" key="8">
    <source>
        <dbReference type="Proteomes" id="UP000637906"/>
    </source>
</evidence>
<name>A0A8J3HXA8_9RICK</name>
<gene>
    <name evidence="7" type="primary">rplJ</name>
    <name evidence="7" type="ORF">sL5_02740</name>
</gene>